<dbReference type="InterPro" id="IPR029070">
    <property type="entry name" value="Chitinase_insertion_sf"/>
</dbReference>
<evidence type="ECO:0000256" key="7">
    <source>
        <dbReference type="ARBA" id="ARBA00022729"/>
    </source>
</evidence>
<dbReference type="GeneID" id="115806379"/>
<dbReference type="Gene3D" id="3.10.50.10">
    <property type="match status" value="1"/>
</dbReference>
<evidence type="ECO:0000256" key="14">
    <source>
        <dbReference type="SAM" id="MobiDB-lite"/>
    </source>
</evidence>
<dbReference type="PANTHER" id="PTHR11177:SF248">
    <property type="entry name" value="CHITOTRIOSIDASE-1"/>
    <property type="match status" value="1"/>
</dbReference>
<feature type="compositionally biased region" description="Low complexity" evidence="14">
    <location>
        <begin position="296"/>
        <end position="312"/>
    </location>
</feature>
<accession>A0A6J2UR54</accession>
<dbReference type="InterPro" id="IPR017853">
    <property type="entry name" value="GH"/>
</dbReference>
<dbReference type="InterPro" id="IPR001579">
    <property type="entry name" value="Glyco_hydro_18_chit_AS"/>
</dbReference>
<dbReference type="Proteomes" id="UP000504632">
    <property type="component" value="Chromosome 3"/>
</dbReference>
<dbReference type="PROSITE" id="PS51910">
    <property type="entry name" value="GH18_2"/>
    <property type="match status" value="1"/>
</dbReference>
<dbReference type="FunFam" id="3.20.20.80:FF:000081">
    <property type="entry name" value="Chitinase 1"/>
    <property type="match status" value="1"/>
</dbReference>
<evidence type="ECO:0000256" key="6">
    <source>
        <dbReference type="ARBA" id="ARBA00022669"/>
    </source>
</evidence>
<reference evidence="18" key="1">
    <citation type="submission" date="2025-08" db="UniProtKB">
        <authorList>
            <consortium name="RefSeq"/>
        </authorList>
    </citation>
    <scope>IDENTIFICATION</scope>
</reference>
<feature type="compositionally biased region" description="Pro residues" evidence="14">
    <location>
        <begin position="283"/>
        <end position="295"/>
    </location>
</feature>
<keyword evidence="8" id="KW-0378">Hydrolase</keyword>
<keyword evidence="9" id="KW-0146">Chitin degradation</keyword>
<dbReference type="InParanoid" id="A0A6J2UR54"/>
<keyword evidence="7" id="KW-0732">Signal</keyword>
<keyword evidence="5" id="KW-0964">Secreted</keyword>
<dbReference type="FunFam" id="3.10.50.10:FF:000001">
    <property type="entry name" value="Chitinase 3-like 1"/>
    <property type="match status" value="1"/>
</dbReference>
<evidence type="ECO:0000256" key="8">
    <source>
        <dbReference type="ARBA" id="ARBA00022801"/>
    </source>
</evidence>
<gene>
    <name evidence="18" type="primary">LOC115806379</name>
</gene>
<dbReference type="PROSITE" id="PS01095">
    <property type="entry name" value="GH18_1"/>
    <property type="match status" value="1"/>
</dbReference>
<evidence type="ECO:0000259" key="15">
    <source>
        <dbReference type="PROSITE" id="PS50940"/>
    </source>
</evidence>
<dbReference type="EC" id="3.2.1.14" evidence="4"/>
<dbReference type="InterPro" id="IPR002557">
    <property type="entry name" value="Chitin-bd_dom"/>
</dbReference>
<evidence type="ECO:0000256" key="3">
    <source>
        <dbReference type="ARBA" id="ARBA00009121"/>
    </source>
</evidence>
<dbReference type="AlphaFoldDB" id="A0A6J2UR54"/>
<dbReference type="GO" id="GO:0008843">
    <property type="term" value="F:endochitinase activity"/>
    <property type="evidence" value="ECO:0007669"/>
    <property type="project" value="UniProtKB-EC"/>
</dbReference>
<feature type="domain" description="Chitin-binding type-2" evidence="15">
    <location>
        <begin position="321"/>
        <end position="370"/>
    </location>
</feature>
<feature type="region of interest" description="Disordered" evidence="14">
    <location>
        <begin position="282"/>
        <end position="312"/>
    </location>
</feature>
<evidence type="ECO:0000256" key="9">
    <source>
        <dbReference type="ARBA" id="ARBA00023024"/>
    </source>
</evidence>
<dbReference type="SUPFAM" id="SSF54556">
    <property type="entry name" value="Chitinase insertion domain"/>
    <property type="match status" value="1"/>
</dbReference>
<keyword evidence="13" id="KW-0624">Polysaccharide degradation</keyword>
<evidence type="ECO:0000256" key="4">
    <source>
        <dbReference type="ARBA" id="ARBA00012729"/>
    </source>
</evidence>
<dbReference type="InterPro" id="IPR011583">
    <property type="entry name" value="Chitinase_II/V-like_cat"/>
</dbReference>
<dbReference type="PANTHER" id="PTHR11177">
    <property type="entry name" value="CHITINASE"/>
    <property type="match status" value="1"/>
</dbReference>
<dbReference type="GO" id="GO:0000272">
    <property type="term" value="P:polysaccharide catabolic process"/>
    <property type="evidence" value="ECO:0007669"/>
    <property type="project" value="UniProtKB-KW"/>
</dbReference>
<evidence type="ECO:0000256" key="2">
    <source>
        <dbReference type="ARBA" id="ARBA00004613"/>
    </source>
</evidence>
<dbReference type="InterPro" id="IPR001223">
    <property type="entry name" value="Glyco_hydro18_cat"/>
</dbReference>
<comment type="subcellular location">
    <subcellularLocation>
        <location evidence="2">Secreted</location>
    </subcellularLocation>
</comment>
<dbReference type="InterPro" id="IPR050314">
    <property type="entry name" value="Glycosyl_Hydrlase_18"/>
</dbReference>
<dbReference type="FunFam" id="2.170.140.10:FF:000001">
    <property type="entry name" value="Acidic mammalian chitinase"/>
    <property type="match status" value="1"/>
</dbReference>
<dbReference type="InterPro" id="IPR036508">
    <property type="entry name" value="Chitin-bd_dom_sf"/>
</dbReference>
<evidence type="ECO:0000256" key="1">
    <source>
        <dbReference type="ARBA" id="ARBA00000822"/>
    </source>
</evidence>
<dbReference type="SUPFAM" id="SSF51445">
    <property type="entry name" value="(Trans)glycosidases"/>
    <property type="match status" value="1"/>
</dbReference>
<dbReference type="GO" id="GO:0005576">
    <property type="term" value="C:extracellular region"/>
    <property type="evidence" value="ECO:0007669"/>
    <property type="project" value="UniProtKB-SubCell"/>
</dbReference>
<evidence type="ECO:0000313" key="18">
    <source>
        <dbReference type="RefSeq" id="XP_030622915.1"/>
    </source>
</evidence>
<dbReference type="Gene3D" id="3.20.20.80">
    <property type="entry name" value="Glycosidases"/>
    <property type="match status" value="1"/>
</dbReference>
<dbReference type="RefSeq" id="XP_030622915.1">
    <property type="nucleotide sequence ID" value="XM_030767055.1"/>
</dbReference>
<keyword evidence="12" id="KW-0326">Glycosidase</keyword>
<dbReference type="PROSITE" id="PS50940">
    <property type="entry name" value="CHIT_BIND_II"/>
    <property type="match status" value="1"/>
</dbReference>
<dbReference type="SUPFAM" id="SSF57625">
    <property type="entry name" value="Invertebrate chitin-binding proteins"/>
    <property type="match status" value="1"/>
</dbReference>
<evidence type="ECO:0000256" key="5">
    <source>
        <dbReference type="ARBA" id="ARBA00022525"/>
    </source>
</evidence>
<protein>
    <recommendedName>
        <fullName evidence="4">chitinase</fullName>
        <ecNumber evidence="4">3.2.1.14</ecNumber>
    </recommendedName>
</protein>
<evidence type="ECO:0000256" key="11">
    <source>
        <dbReference type="ARBA" id="ARBA00023277"/>
    </source>
</evidence>
<proteinExistence type="inferred from homology"/>
<keyword evidence="6" id="KW-0147">Chitin-binding</keyword>
<evidence type="ECO:0000256" key="13">
    <source>
        <dbReference type="ARBA" id="ARBA00023326"/>
    </source>
</evidence>
<dbReference type="Pfam" id="PF00704">
    <property type="entry name" value="Glyco_hydro_18"/>
    <property type="match status" value="1"/>
</dbReference>
<dbReference type="GO" id="GO:0006032">
    <property type="term" value="P:chitin catabolic process"/>
    <property type="evidence" value="ECO:0007669"/>
    <property type="project" value="UniProtKB-KW"/>
</dbReference>
<comment type="catalytic activity">
    <reaction evidence="1">
        <text>Random endo-hydrolysis of N-acetyl-beta-D-glucosaminide (1-&gt;4)-beta-linkages in chitin and chitodextrins.</text>
        <dbReference type="EC" id="3.2.1.14"/>
    </reaction>
</comment>
<organism evidence="17 18">
    <name type="scientific">Chanos chanos</name>
    <name type="common">Milkfish</name>
    <name type="synonym">Mugil chanos</name>
    <dbReference type="NCBI Taxonomy" id="29144"/>
    <lineage>
        <taxon>Eukaryota</taxon>
        <taxon>Metazoa</taxon>
        <taxon>Chordata</taxon>
        <taxon>Craniata</taxon>
        <taxon>Vertebrata</taxon>
        <taxon>Euteleostomi</taxon>
        <taxon>Actinopterygii</taxon>
        <taxon>Neopterygii</taxon>
        <taxon>Teleostei</taxon>
        <taxon>Ostariophysi</taxon>
        <taxon>Gonorynchiformes</taxon>
        <taxon>Chanidae</taxon>
        <taxon>Chanos</taxon>
    </lineage>
</organism>
<evidence type="ECO:0000256" key="12">
    <source>
        <dbReference type="ARBA" id="ARBA00023295"/>
    </source>
</evidence>
<evidence type="ECO:0000313" key="17">
    <source>
        <dbReference type="Proteomes" id="UP000504632"/>
    </source>
</evidence>
<keyword evidence="11" id="KW-0119">Carbohydrate metabolism</keyword>
<comment type="similarity">
    <text evidence="3">Belongs to the glycosyl hydrolase 18 family. Chitinase class II subfamily.</text>
</comment>
<keyword evidence="17" id="KW-1185">Reference proteome</keyword>
<dbReference type="OrthoDB" id="76388at2759"/>
<dbReference type="SMART" id="SM00636">
    <property type="entry name" value="Glyco_18"/>
    <property type="match status" value="1"/>
</dbReference>
<dbReference type="Pfam" id="PF01607">
    <property type="entry name" value="CBM_14"/>
    <property type="match status" value="1"/>
</dbReference>
<feature type="domain" description="GH18" evidence="16">
    <location>
        <begin position="1"/>
        <end position="281"/>
    </location>
</feature>
<evidence type="ECO:0000256" key="10">
    <source>
        <dbReference type="ARBA" id="ARBA00023157"/>
    </source>
</evidence>
<dbReference type="Gene3D" id="2.170.140.10">
    <property type="entry name" value="Chitin binding domain"/>
    <property type="match status" value="1"/>
</dbReference>
<dbReference type="GO" id="GO:0008061">
    <property type="term" value="F:chitin binding"/>
    <property type="evidence" value="ECO:0007669"/>
    <property type="project" value="UniProtKB-KW"/>
</dbReference>
<dbReference type="SMART" id="SM00494">
    <property type="entry name" value="ChtBD2"/>
    <property type="match status" value="1"/>
</dbReference>
<name>A0A6J2UR54_CHACN</name>
<keyword evidence="10" id="KW-1015">Disulfide bond</keyword>
<evidence type="ECO:0000259" key="16">
    <source>
        <dbReference type="PROSITE" id="PS51910"/>
    </source>
</evidence>
<sequence length="370" mass="40946">MASTAANRQRFIESSISFLRKYGFDGLDLDWEYPGARGSPPEDKQRFTLLCKELLAAYEKEALETKRPRLMLTAAVPAGKSNIDNGFEIAKVTKYLDFVNVMTYDLHGAWETFTGHNSPLYRSAFDAGELIYFNVDYAMKYWRDQGAPLEKLMMGFATYGRTFRITSTTSVGVGASASGPAAPGTYTREAGFWSYYEICKFIQGNTVHWIDDQKVPYAVKGNEWVGFDNMKSYDIKARFLKDNKFGGAFVWALDLDDFSGQFCGQGKYPLIQHLKSLLGSDLPPLPPTTAPPPKPSGTSTVTATTTATTTTTTATTPVPGSGFCAGKHDGLYVNEADSNAFYQCFRGHTYLLRCGAGLVFNDRCKCCDWA</sequence>